<protein>
    <recommendedName>
        <fullName evidence="6">RING-type domain-containing protein</fullName>
    </recommendedName>
</protein>
<evidence type="ECO:0000256" key="1">
    <source>
        <dbReference type="ARBA" id="ARBA00022723"/>
    </source>
</evidence>
<proteinExistence type="predicted"/>
<dbReference type="SMART" id="SM00184">
    <property type="entry name" value="RING"/>
    <property type="match status" value="1"/>
</dbReference>
<organism evidence="7 8">
    <name type="scientific">Cuscuta australis</name>
    <dbReference type="NCBI Taxonomy" id="267555"/>
    <lineage>
        <taxon>Eukaryota</taxon>
        <taxon>Viridiplantae</taxon>
        <taxon>Streptophyta</taxon>
        <taxon>Embryophyta</taxon>
        <taxon>Tracheophyta</taxon>
        <taxon>Spermatophyta</taxon>
        <taxon>Magnoliopsida</taxon>
        <taxon>eudicotyledons</taxon>
        <taxon>Gunneridae</taxon>
        <taxon>Pentapetalae</taxon>
        <taxon>asterids</taxon>
        <taxon>lamiids</taxon>
        <taxon>Solanales</taxon>
        <taxon>Convolvulaceae</taxon>
        <taxon>Cuscuteae</taxon>
        <taxon>Cuscuta</taxon>
        <taxon>Cuscuta subgen. Grammica</taxon>
        <taxon>Cuscuta sect. Cleistogrammica</taxon>
    </lineage>
</organism>
<dbReference type="PANTHER" id="PTHR46537">
    <property type="entry name" value="OS11G0578200 PROTEIN"/>
    <property type="match status" value="1"/>
</dbReference>
<dbReference type="Gene3D" id="3.30.40.10">
    <property type="entry name" value="Zinc/RING finger domain, C3HC4 (zinc finger)"/>
    <property type="match status" value="1"/>
</dbReference>
<dbReference type="CDD" id="cd16531">
    <property type="entry name" value="RING-HC_RING1-like"/>
    <property type="match status" value="1"/>
</dbReference>
<feature type="compositionally biased region" description="Basic and acidic residues" evidence="5">
    <location>
        <begin position="255"/>
        <end position="276"/>
    </location>
</feature>
<keyword evidence="2 4" id="KW-0863">Zinc-finger</keyword>
<dbReference type="GO" id="GO:0008270">
    <property type="term" value="F:zinc ion binding"/>
    <property type="evidence" value="ECO:0007669"/>
    <property type="project" value="UniProtKB-KW"/>
</dbReference>
<feature type="region of interest" description="Disordered" evidence="5">
    <location>
        <begin position="235"/>
        <end position="305"/>
    </location>
</feature>
<sequence>MPAEKRYSSDYHDGDEDGSLHQTQHRRNQSRRPGKQSVRSGCGGEQGRAAEEVERIQQEAEQLQQEEQSPNRDQESIKQSSGDDSDETGTDPEDFDELISVSRSAIRGNVQCPICLGIIKRTRVVMGCQHRFCKECIDKSMRLGNNECPACRIHCASRRSLRDDPRFDALIKAIFPDVEKYEEEELVFHEEERALNQQIQASIAQVCQRQSEALIKRRKLNKELNTSSTLREYRNYRNAYSRRRRRSMHTTELQQSEHNESEGDPDHKSQTDEHGAPAKARRRALGTPSNHTCPSPSAPIHQEGDIYMENSYERIRRETQDEDSPIIKPEAFTWGRGGMRSHVRHGSSSSSKNVRANQLSKLTDCLKTGPQINESQQDAHGQLVSCNAEDKPSLEKPSPYCDLSLSINDIPEHEIAGEVKPPAEYIVEIPLEEKCNERGAALNSSNTISQLQSLQGEETLAEIKSNYYHSNQDLTMGYMQKKSNICILD</sequence>
<keyword evidence="8" id="KW-1185">Reference proteome</keyword>
<evidence type="ECO:0000313" key="8">
    <source>
        <dbReference type="Proteomes" id="UP000249390"/>
    </source>
</evidence>
<dbReference type="InterPro" id="IPR001841">
    <property type="entry name" value="Znf_RING"/>
</dbReference>
<keyword evidence="1" id="KW-0479">Metal-binding</keyword>
<accession>A0A328DJ96</accession>
<dbReference type="InterPro" id="IPR044592">
    <property type="entry name" value="RING1A/B"/>
</dbReference>
<gene>
    <name evidence="7" type="ORF">DM860_014720</name>
</gene>
<feature type="domain" description="RING-type" evidence="6">
    <location>
        <begin position="112"/>
        <end position="152"/>
    </location>
</feature>
<dbReference type="EMBL" id="NQVE01000135">
    <property type="protein sequence ID" value="RAL45310.1"/>
    <property type="molecule type" value="Genomic_DNA"/>
</dbReference>
<dbReference type="SUPFAM" id="SSF57850">
    <property type="entry name" value="RING/U-box"/>
    <property type="match status" value="1"/>
</dbReference>
<dbReference type="Proteomes" id="UP000249390">
    <property type="component" value="Unassembled WGS sequence"/>
</dbReference>
<feature type="compositionally biased region" description="Basic residues" evidence="5">
    <location>
        <begin position="23"/>
        <end position="34"/>
    </location>
</feature>
<evidence type="ECO:0000313" key="7">
    <source>
        <dbReference type="EMBL" id="RAL45310.1"/>
    </source>
</evidence>
<dbReference type="PROSITE" id="PS00518">
    <property type="entry name" value="ZF_RING_1"/>
    <property type="match status" value="1"/>
</dbReference>
<keyword evidence="3" id="KW-0862">Zinc</keyword>
<dbReference type="AlphaFoldDB" id="A0A328DJ96"/>
<reference evidence="7 8" key="1">
    <citation type="submission" date="2018-06" db="EMBL/GenBank/DDBJ databases">
        <title>The Genome of Cuscuta australis (Dodder) Provides Insight into the Evolution of Plant Parasitism.</title>
        <authorList>
            <person name="Liu H."/>
        </authorList>
    </citation>
    <scope>NUCLEOTIDE SEQUENCE [LARGE SCALE GENOMIC DNA]</scope>
    <source>
        <strain evidence="8">cv. Yunnan</strain>
        <tissue evidence="7">Vines</tissue>
    </source>
</reference>
<evidence type="ECO:0000256" key="4">
    <source>
        <dbReference type="PROSITE-ProRule" id="PRU00175"/>
    </source>
</evidence>
<feature type="compositionally biased region" description="Acidic residues" evidence="5">
    <location>
        <begin position="83"/>
        <end position="94"/>
    </location>
</feature>
<evidence type="ECO:0000256" key="2">
    <source>
        <dbReference type="ARBA" id="ARBA00022771"/>
    </source>
</evidence>
<feature type="compositionally biased region" description="Basic and acidic residues" evidence="5">
    <location>
        <begin position="1"/>
        <end position="12"/>
    </location>
</feature>
<name>A0A328DJ96_9ASTE</name>
<evidence type="ECO:0000256" key="3">
    <source>
        <dbReference type="ARBA" id="ARBA00022833"/>
    </source>
</evidence>
<dbReference type="InterPro" id="IPR013083">
    <property type="entry name" value="Znf_RING/FYVE/PHD"/>
</dbReference>
<feature type="compositionally biased region" description="Low complexity" evidence="5">
    <location>
        <begin position="59"/>
        <end position="68"/>
    </location>
</feature>
<evidence type="ECO:0000256" key="5">
    <source>
        <dbReference type="SAM" id="MobiDB-lite"/>
    </source>
</evidence>
<dbReference type="InterPro" id="IPR017907">
    <property type="entry name" value="Znf_RING_CS"/>
</dbReference>
<comment type="caution">
    <text evidence="7">The sequence shown here is derived from an EMBL/GenBank/DDBJ whole genome shotgun (WGS) entry which is preliminary data.</text>
</comment>
<evidence type="ECO:0000259" key="6">
    <source>
        <dbReference type="PROSITE" id="PS50089"/>
    </source>
</evidence>
<dbReference type="PROSITE" id="PS50089">
    <property type="entry name" value="ZF_RING_2"/>
    <property type="match status" value="1"/>
</dbReference>
<feature type="region of interest" description="Disordered" evidence="5">
    <location>
        <begin position="1"/>
        <end position="94"/>
    </location>
</feature>
<dbReference type="Pfam" id="PF13923">
    <property type="entry name" value="zf-C3HC4_2"/>
    <property type="match status" value="1"/>
</dbReference>
<feature type="compositionally biased region" description="Basic and acidic residues" evidence="5">
    <location>
        <begin position="48"/>
        <end position="58"/>
    </location>
</feature>
<dbReference type="PANTHER" id="PTHR46537:SF1">
    <property type="entry name" value="E3 UBIQUITIN-PROTEIN LIGASE RING1B-RELATED"/>
    <property type="match status" value="1"/>
</dbReference>